<organism evidence="7 8">
    <name type="scientific">Pandoraea fibrosis</name>
    <dbReference type="NCBI Taxonomy" id="1891094"/>
    <lineage>
        <taxon>Bacteria</taxon>
        <taxon>Pseudomonadati</taxon>
        <taxon>Pseudomonadota</taxon>
        <taxon>Betaproteobacteria</taxon>
        <taxon>Burkholderiales</taxon>
        <taxon>Burkholderiaceae</taxon>
        <taxon>Pandoraea</taxon>
    </lineage>
</organism>
<evidence type="ECO:0000256" key="5">
    <source>
        <dbReference type="ARBA" id="ARBA00023136"/>
    </source>
</evidence>
<feature type="transmembrane region" description="Helical" evidence="6">
    <location>
        <begin position="347"/>
        <end position="367"/>
    </location>
</feature>
<keyword evidence="2" id="KW-1003">Cell membrane</keyword>
<keyword evidence="4 6" id="KW-1133">Transmembrane helix</keyword>
<proteinExistence type="predicted"/>
<feature type="transmembrane region" description="Helical" evidence="6">
    <location>
        <begin position="387"/>
        <end position="415"/>
    </location>
</feature>
<comment type="subcellular location">
    <subcellularLocation>
        <location evidence="1">Cell membrane</location>
        <topology evidence="1">Multi-pass membrane protein</topology>
    </subcellularLocation>
</comment>
<name>A0ABX6HXK1_9BURK</name>
<feature type="transmembrane region" description="Helical" evidence="6">
    <location>
        <begin position="312"/>
        <end position="335"/>
    </location>
</feature>
<evidence type="ECO:0000313" key="8">
    <source>
        <dbReference type="Proteomes" id="UP000035080"/>
    </source>
</evidence>
<feature type="transmembrane region" description="Helical" evidence="6">
    <location>
        <begin position="160"/>
        <end position="180"/>
    </location>
</feature>
<keyword evidence="8" id="KW-1185">Reference proteome</keyword>
<dbReference type="InterPro" id="IPR050833">
    <property type="entry name" value="Poly_Biosynth_Transport"/>
</dbReference>
<feature type="transmembrane region" description="Helical" evidence="6">
    <location>
        <begin position="12"/>
        <end position="33"/>
    </location>
</feature>
<gene>
    <name evidence="7" type="ORF">PI93_023535</name>
</gene>
<evidence type="ECO:0008006" key="9">
    <source>
        <dbReference type="Google" id="ProtNLM"/>
    </source>
</evidence>
<dbReference type="PANTHER" id="PTHR30250">
    <property type="entry name" value="PST FAMILY PREDICTED COLANIC ACID TRANSPORTER"/>
    <property type="match status" value="1"/>
</dbReference>
<feature type="transmembrane region" description="Helical" evidence="6">
    <location>
        <begin position="186"/>
        <end position="207"/>
    </location>
</feature>
<evidence type="ECO:0000256" key="6">
    <source>
        <dbReference type="SAM" id="Phobius"/>
    </source>
</evidence>
<accession>A0ABX6HXK1</accession>
<feature type="transmembrane region" description="Helical" evidence="6">
    <location>
        <begin position="87"/>
        <end position="108"/>
    </location>
</feature>
<dbReference type="PANTHER" id="PTHR30250:SF11">
    <property type="entry name" value="O-ANTIGEN TRANSPORTER-RELATED"/>
    <property type="match status" value="1"/>
</dbReference>
<feature type="transmembrane region" description="Helical" evidence="6">
    <location>
        <begin position="45"/>
        <end position="66"/>
    </location>
</feature>
<feature type="transmembrane region" description="Helical" evidence="6">
    <location>
        <begin position="128"/>
        <end position="153"/>
    </location>
</feature>
<evidence type="ECO:0000256" key="3">
    <source>
        <dbReference type="ARBA" id="ARBA00022692"/>
    </source>
</evidence>
<reference evidence="7 8" key="1">
    <citation type="journal article" date="2015" name="Genome Announc.">
        <title>Genome Sequences of Two Pandoraea pnomenusa Isolates Recovered 11 Months Apart from a Cystic Fibrosis Patient.</title>
        <authorList>
            <person name="Ee R."/>
            <person name="Ambrose M."/>
            <person name="Lazenby J."/>
            <person name="Williams P."/>
            <person name="Chan K.G."/>
            <person name="Roddam L."/>
        </authorList>
    </citation>
    <scope>NUCLEOTIDE SEQUENCE [LARGE SCALE GENOMIC DNA]</scope>
    <source>
        <strain evidence="7 8">6399</strain>
    </source>
</reference>
<evidence type="ECO:0000256" key="2">
    <source>
        <dbReference type="ARBA" id="ARBA00022475"/>
    </source>
</evidence>
<protein>
    <recommendedName>
        <fullName evidence="9">Polysaccharide biosynthesis protein</fullName>
    </recommendedName>
</protein>
<keyword evidence="3 6" id="KW-0812">Transmembrane</keyword>
<dbReference type="Proteomes" id="UP000035080">
    <property type="component" value="Chromosome"/>
</dbReference>
<sequence length="504" mass="54112">MSKYRRNSILNLIFNYSNIVFNLITGIFLVPFYLRKIPLDAYGSFLAAVALAALIGLLEFGLSMVLTQQLARSYARSEWSDFRQLTYSGLVAATLLAAVTCLITLSLAPWVPALTNTVAPHTSDLRAAFLLLGIAAAGNIYLNLFGSVFQALLKAGTLGAINLLAAFFGILTVIVGFSWYGTITAIAAGTIVRVCSATLLLMGASLLTLRKLALLPQRATISETVRLLRACVPIFIGGVAKSVAENTQNLLLANVVSPSAIAVLALTQKAFQVCNMVLAPIGSSIYSNLTQIKEKTNTLYFSALLGISIRSHFLVSVLLVATALTFNKSFVALWVGAEKFGGLGLSILLAVAMLLVTRFSFFSFLIYSTGEFKKPLILETSYSVTKIALLLALIHPLGLFAVPLADVVAGTVFLYSLSTRLMAPHVRSSTFGAGLYTNGWIELGVLTVIGYAAMAWLPPIQGWPTLAMSISAYLVLAAAVALAINFRFLNACSYFLRRRSATTQ</sequence>
<evidence type="ECO:0000256" key="4">
    <source>
        <dbReference type="ARBA" id="ARBA00022989"/>
    </source>
</evidence>
<evidence type="ECO:0000313" key="7">
    <source>
        <dbReference type="EMBL" id="QHF15287.1"/>
    </source>
</evidence>
<evidence type="ECO:0000256" key="1">
    <source>
        <dbReference type="ARBA" id="ARBA00004651"/>
    </source>
</evidence>
<feature type="transmembrane region" description="Helical" evidence="6">
    <location>
        <begin position="250"/>
        <end position="266"/>
    </location>
</feature>
<dbReference type="RefSeq" id="WP_039372975.1">
    <property type="nucleotide sequence ID" value="NZ_CP047385.1"/>
</dbReference>
<feature type="transmembrane region" description="Helical" evidence="6">
    <location>
        <begin position="435"/>
        <end position="458"/>
    </location>
</feature>
<keyword evidence="5 6" id="KW-0472">Membrane</keyword>
<dbReference type="EMBL" id="CP047385">
    <property type="protein sequence ID" value="QHF15287.1"/>
    <property type="molecule type" value="Genomic_DNA"/>
</dbReference>
<feature type="transmembrane region" description="Helical" evidence="6">
    <location>
        <begin position="470"/>
        <end position="489"/>
    </location>
</feature>